<organism evidence="2">
    <name type="scientific">Pseudoalteromonas prydzensis</name>
    <dbReference type="NCBI Taxonomy" id="182141"/>
    <lineage>
        <taxon>Bacteria</taxon>
        <taxon>Pseudomonadati</taxon>
        <taxon>Pseudomonadota</taxon>
        <taxon>Gammaproteobacteria</taxon>
        <taxon>Alteromonadales</taxon>
        <taxon>Pseudoalteromonadaceae</taxon>
        <taxon>Pseudoalteromonas</taxon>
    </lineage>
</organism>
<dbReference type="InterPro" id="IPR023198">
    <property type="entry name" value="PGP-like_dom2"/>
</dbReference>
<accession>A0A7V1D2V6</accession>
<dbReference type="AlphaFoldDB" id="A0A7V1D2V6"/>
<dbReference type="SUPFAM" id="SSF56784">
    <property type="entry name" value="HAD-like"/>
    <property type="match status" value="1"/>
</dbReference>
<reference evidence="2" key="1">
    <citation type="journal article" date="2020" name="mSystems">
        <title>Genome- and Community-Level Interaction Insights into Carbon Utilization and Element Cycling Functions of Hydrothermarchaeota in Hydrothermal Sediment.</title>
        <authorList>
            <person name="Zhou Z."/>
            <person name="Liu Y."/>
            <person name="Xu W."/>
            <person name="Pan J."/>
            <person name="Luo Z.H."/>
            <person name="Li M."/>
        </authorList>
    </citation>
    <scope>NUCLEOTIDE SEQUENCE [LARGE SCALE GENOMIC DNA]</scope>
    <source>
        <strain evidence="2">HyVt-346</strain>
    </source>
</reference>
<protein>
    <submittedName>
        <fullName evidence="2">Beta-phosphoglucomutase family hydrolase</fullName>
    </submittedName>
</protein>
<dbReference type="InterPro" id="IPR051806">
    <property type="entry name" value="HAD-like_SPP"/>
</dbReference>
<gene>
    <name evidence="2" type="ORF">ENH88_21245</name>
</gene>
<dbReference type="SFLD" id="SFLDG01129">
    <property type="entry name" value="C1.5:_HAD__Beta-PGM__Phosphata"/>
    <property type="match status" value="1"/>
</dbReference>
<evidence type="ECO:0000313" key="2">
    <source>
        <dbReference type="EMBL" id="HEA18927.1"/>
    </source>
</evidence>
<dbReference type="PRINTS" id="PR00413">
    <property type="entry name" value="HADHALOGNASE"/>
</dbReference>
<dbReference type="GO" id="GO:0050308">
    <property type="term" value="F:sugar-phosphatase activity"/>
    <property type="evidence" value="ECO:0007669"/>
    <property type="project" value="TreeGrafter"/>
</dbReference>
<dbReference type="Pfam" id="PF13419">
    <property type="entry name" value="HAD_2"/>
    <property type="match status" value="1"/>
</dbReference>
<dbReference type="Gene3D" id="1.10.150.240">
    <property type="entry name" value="Putative phosphatase, domain 2"/>
    <property type="match status" value="1"/>
</dbReference>
<dbReference type="InterPro" id="IPR041492">
    <property type="entry name" value="HAD_2"/>
</dbReference>
<dbReference type="PANTHER" id="PTHR43481:SF4">
    <property type="entry name" value="GLYCEROL-1-PHOSPHATE PHOSPHOHYDROLASE 1-RELATED"/>
    <property type="match status" value="1"/>
</dbReference>
<dbReference type="NCBIfam" id="TIGR01509">
    <property type="entry name" value="HAD-SF-IA-v3"/>
    <property type="match status" value="1"/>
</dbReference>
<proteinExistence type="inferred from homology"/>
<dbReference type="InterPro" id="IPR010976">
    <property type="entry name" value="B-phosphoglucomutase_hydrolase"/>
</dbReference>
<dbReference type="InterPro" id="IPR023214">
    <property type="entry name" value="HAD_sf"/>
</dbReference>
<dbReference type="SFLD" id="SFLDS00003">
    <property type="entry name" value="Haloacid_Dehalogenase"/>
    <property type="match status" value="1"/>
</dbReference>
<sequence length="196" mass="21629">MLDLTKYQGIIFDMDGTLIDSMGGHLQAWELTCHAFGYPFDYDYMYSLGGVPTLATVDILNEKYGLSHNADEIAQQKQQFWLGLNQQPKIITETVDILNYYHGKMPIGVGTGADRAHAIDHLTQTGLIDKIDALVTASDVRHGKPHPETFLSVAKQIGIQPQNCVVFEDTQIGYQAAQAGGMDCILVKDGKIQLKT</sequence>
<dbReference type="CDD" id="cd07505">
    <property type="entry name" value="HAD_BPGM-like"/>
    <property type="match status" value="1"/>
</dbReference>
<keyword evidence="2" id="KW-0378">Hydrolase</keyword>
<comment type="caution">
    <text evidence="2">The sequence shown here is derived from an EMBL/GenBank/DDBJ whole genome shotgun (WGS) entry which is preliminary data.</text>
</comment>
<dbReference type="PANTHER" id="PTHR43481">
    <property type="entry name" value="FRUCTOSE-1-PHOSPHATE PHOSPHATASE"/>
    <property type="match status" value="1"/>
</dbReference>
<name>A0A7V1D2V6_9GAMM</name>
<dbReference type="RefSeq" id="WP_304185385.1">
    <property type="nucleotide sequence ID" value="NZ_DRGM01000208.1"/>
</dbReference>
<dbReference type="InterPro" id="IPR006439">
    <property type="entry name" value="HAD-SF_hydro_IA"/>
</dbReference>
<comment type="similarity">
    <text evidence="1">Belongs to the HAD-like hydrolase superfamily. CbbY/CbbZ/Gph/YieH family.</text>
</comment>
<dbReference type="Proteomes" id="UP000886188">
    <property type="component" value="Unassembled WGS sequence"/>
</dbReference>
<dbReference type="NCBIfam" id="TIGR02009">
    <property type="entry name" value="PGMB-YQAB-SF"/>
    <property type="match status" value="1"/>
</dbReference>
<dbReference type="Gene3D" id="3.40.50.1000">
    <property type="entry name" value="HAD superfamily/HAD-like"/>
    <property type="match status" value="1"/>
</dbReference>
<evidence type="ECO:0000256" key="1">
    <source>
        <dbReference type="ARBA" id="ARBA00006171"/>
    </source>
</evidence>
<dbReference type="EMBL" id="DRGM01000208">
    <property type="protein sequence ID" value="HEA18927.1"/>
    <property type="molecule type" value="Genomic_DNA"/>
</dbReference>
<dbReference type="InterPro" id="IPR036412">
    <property type="entry name" value="HAD-like_sf"/>
</dbReference>